<keyword evidence="6 11" id="KW-0547">Nucleotide-binding</keyword>
<dbReference type="FunFam" id="3.40.50.720:FF:000015">
    <property type="entry name" value="Ubiquitin-activating enzyme E1 1"/>
    <property type="match status" value="1"/>
</dbReference>
<dbReference type="NCBIfam" id="TIGR01408">
    <property type="entry name" value="Ube1"/>
    <property type="match status" value="1"/>
</dbReference>
<evidence type="ECO:0000259" key="13">
    <source>
        <dbReference type="SMART" id="SM00985"/>
    </source>
</evidence>
<dbReference type="InterPro" id="IPR000594">
    <property type="entry name" value="ThiF_NAD_FAD-bd"/>
</dbReference>
<dbReference type="GeneTree" id="ENSGT00940000166138"/>
<feature type="compositionally biased region" description="Basic and acidic residues" evidence="12">
    <location>
        <begin position="697"/>
        <end position="715"/>
    </location>
</feature>
<dbReference type="Gene3D" id="1.10.10.2660">
    <property type="entry name" value="Ubiquitin-activating enzyme E1, SCCH domain"/>
    <property type="match status" value="1"/>
</dbReference>
<dbReference type="EC" id="6.2.1.45" evidence="4"/>
<dbReference type="InterPro" id="IPR042449">
    <property type="entry name" value="Ub-E1_IAD_1"/>
</dbReference>
<organism evidence="14 15">
    <name type="scientific">Erpetoichthys calabaricus</name>
    <name type="common">Rope fish</name>
    <name type="synonym">Calamoichthys calabaricus</name>
    <dbReference type="NCBI Taxonomy" id="27687"/>
    <lineage>
        <taxon>Eukaryota</taxon>
        <taxon>Metazoa</taxon>
        <taxon>Chordata</taxon>
        <taxon>Craniata</taxon>
        <taxon>Vertebrata</taxon>
        <taxon>Euteleostomi</taxon>
        <taxon>Actinopterygii</taxon>
        <taxon>Polypteriformes</taxon>
        <taxon>Polypteridae</taxon>
        <taxon>Erpetoichthys</taxon>
    </lineage>
</organism>
<dbReference type="InterPro" id="IPR042063">
    <property type="entry name" value="Ubi_acti_E1_SCCH"/>
</dbReference>
<keyword evidence="7 11" id="KW-0833">Ubl conjugation pathway</keyword>
<evidence type="ECO:0000256" key="11">
    <source>
        <dbReference type="RuleBase" id="RU000519"/>
    </source>
</evidence>
<dbReference type="Pfam" id="PF00899">
    <property type="entry name" value="ThiF"/>
    <property type="match status" value="1"/>
</dbReference>
<dbReference type="InterPro" id="IPR032418">
    <property type="entry name" value="E1_FCCH"/>
</dbReference>
<dbReference type="FunFam" id="3.40.50.12550:FF:000001">
    <property type="entry name" value="Ubiquitin-activating enzyme E1 1"/>
    <property type="match status" value="1"/>
</dbReference>
<sequence length="1046" mass="117163">MSETAEIDESLYSRQLYVLGHKAMLRLQTTNVLISGMRGLGAEIAKNVVLAGVRSVTVHDEGEVQWGDLSSQFFLKESDVGKNRAKCCEPHLAELNAYVQVASYTGSLNEHYLSAFQVVVLTNSSLDEQLQIGTLCHSKNIRFIVADTKGLCGLLFCDFGEEFVVSDPNGEQPLSAIVLNISKDNPGVVTCLDEEGHGFQNGDQVTFSGLFGMTELNNCTPVKIEVLNDYEFSISDTSGFMAYENGGMVTEVKMSQTFSFKPLSESIEDPEIVMTDSCKKEQHKTLHVAFQALHNFVQRTKRLPKPRGEDDAQLLIEIAKQIPWKCPVNEEVVRKFAFGATGDLSPVNAFIGGLAAHEVMKACSGKFTPLRQWLYFDALECLPEDASDCRLTEETCSPRGSRYDGQIAVFGSAFQEKLSSQKLFMVGAGAIGCELLKNFAMMGLATEEGGNVTVTDMDSIENSNLNRQFLFRPRDVGKMKSITAAEAVRKMNPSLRITAHQDRLGPETSDVYGYQFFSKLDVVFTALDSVEARVYVDGCCVEHQKPLLESGTLGTKGHTQVILPFLTRSYGQVQDSQENAFPLCTLKNFPFSIEHTLQWARDIFEQLFKTSAENVSRYFQDPGFVKNSLKRDSAEALGVLEEVYDSLVTWKPNNWTDCVSWARNQWERLYNNNGKKEAQQSNSASGSSMFVMADTQDERQGSYADREKPPDKEDFNEVLNSGKPFWLGPKRWPRPLNFDPDNATHMSFIEAAANLFAETYGIKGTRNHQEIAETLKIVIVPEFTPKSGVQIITTDDEMKEATEQSVDDNRLEEVRKKLDTLQKVGIFKMYPIEFEKDDDTNLHVDFIVAASNLRAENYYIPPADRHKSKLIVGKIIPAIATTTAAVVGLVCLELYKVIQGHKELSSYRDSFINLATADCFLFLPSAAPVHKVAGLDLKFTLWDHFPVHGYRDDTEMTVEELLSHVKKNHSLEVTDLFYENAAIYLSESKNREERLRQRVSEAVRAATKKEIPETLSVLKLIANIEELGLDDKLPPIHYSFRKAKPE</sequence>
<dbReference type="GO" id="GO:0031510">
    <property type="term" value="C:SUMO activating enzyme complex"/>
    <property type="evidence" value="ECO:0007669"/>
    <property type="project" value="TreeGrafter"/>
</dbReference>
<evidence type="ECO:0000256" key="7">
    <source>
        <dbReference type="ARBA" id="ARBA00022786"/>
    </source>
</evidence>
<dbReference type="CDD" id="cd01491">
    <property type="entry name" value="Ube1_repeat1"/>
    <property type="match status" value="1"/>
</dbReference>
<dbReference type="FunFam" id="2.40.30.180:FF:000001">
    <property type="entry name" value="ubiquitin-like modifier-activating enzyme 1"/>
    <property type="match status" value="1"/>
</dbReference>
<dbReference type="AlphaFoldDB" id="A0A8C4SWE1"/>
<dbReference type="Proteomes" id="UP000694620">
    <property type="component" value="Chromosome 18"/>
</dbReference>
<dbReference type="Ensembl" id="ENSECRT00000023694.1">
    <property type="protein sequence ID" value="ENSECRP00000023191.1"/>
    <property type="gene ID" value="ENSECRG00000015699.1"/>
</dbReference>
<feature type="active site" description="Glycyl thioester intermediate" evidence="10">
    <location>
        <position position="584"/>
    </location>
</feature>
<dbReference type="FunFam" id="3.50.50.80:FF:000002">
    <property type="entry name" value="SUMO-activating enzyme subunit 2"/>
    <property type="match status" value="1"/>
</dbReference>
<dbReference type="InterPro" id="IPR019572">
    <property type="entry name" value="UBA_E1_SCCH"/>
</dbReference>
<evidence type="ECO:0000256" key="6">
    <source>
        <dbReference type="ARBA" id="ARBA00022741"/>
    </source>
</evidence>
<dbReference type="InterPro" id="IPR038252">
    <property type="entry name" value="UBA_E1_C_sf"/>
</dbReference>
<evidence type="ECO:0000256" key="10">
    <source>
        <dbReference type="PROSITE-ProRule" id="PRU10132"/>
    </source>
</evidence>
<evidence type="ECO:0000256" key="2">
    <source>
        <dbReference type="ARBA" id="ARBA00004906"/>
    </source>
</evidence>
<dbReference type="Pfam" id="PF16191">
    <property type="entry name" value="E1_4HB"/>
    <property type="match status" value="1"/>
</dbReference>
<comment type="catalytic activity">
    <reaction evidence="1">
        <text>ATP + ubiquitin + [E1 ubiquitin-activating enzyme]-L-cysteine = AMP + diphosphate + S-ubiquitinyl-[E1 ubiquitin-activating enzyme]-L-cysteine.</text>
        <dbReference type="EC" id="6.2.1.45"/>
    </reaction>
</comment>
<dbReference type="SMART" id="SM00985">
    <property type="entry name" value="UBA_e1_C"/>
    <property type="match status" value="1"/>
</dbReference>
<dbReference type="InterPro" id="IPR032420">
    <property type="entry name" value="E1_4HB"/>
</dbReference>
<comment type="pathway">
    <text evidence="2">Protein modification; protein ubiquitination.</text>
</comment>
<evidence type="ECO:0000256" key="9">
    <source>
        <dbReference type="ARBA" id="ARBA00030371"/>
    </source>
</evidence>
<dbReference type="GO" id="GO:0019948">
    <property type="term" value="F:SUMO activating enzyme activity"/>
    <property type="evidence" value="ECO:0007669"/>
    <property type="project" value="TreeGrafter"/>
</dbReference>
<gene>
    <name evidence="14" type="primary">LOC114668372</name>
</gene>
<proteinExistence type="inferred from homology"/>
<dbReference type="FunFam" id="3.50.50.80:FF:000001">
    <property type="entry name" value="ubiquitin-like modifier-activating enzyme 1"/>
    <property type="match status" value="1"/>
</dbReference>
<dbReference type="InterPro" id="IPR035985">
    <property type="entry name" value="Ubiquitin-activating_enz"/>
</dbReference>
<dbReference type="Pfam" id="PF09358">
    <property type="entry name" value="E1_UFD"/>
    <property type="match status" value="1"/>
</dbReference>
<dbReference type="PANTHER" id="PTHR10953:SF4">
    <property type="entry name" value="UBIQUITIN-ACTIVATING ENZYME E1 C-TERMINAL DOMAIN-CONTAINING PROTEIN"/>
    <property type="match status" value="1"/>
</dbReference>
<dbReference type="Gene3D" id="3.10.290.60">
    <property type="entry name" value="Ubiquitin-activating enzyme E1, UFD domain"/>
    <property type="match status" value="1"/>
</dbReference>
<dbReference type="Gene3D" id="3.40.50.720">
    <property type="entry name" value="NAD(P)-binding Rossmann-like Domain"/>
    <property type="match status" value="1"/>
</dbReference>
<dbReference type="Gene3D" id="3.50.50.80">
    <property type="entry name" value="Ubiquitin-activating enzyme E1, inactive adenylation domain, subdomain 1"/>
    <property type="match status" value="1"/>
</dbReference>
<dbReference type="InterPro" id="IPR018075">
    <property type="entry name" value="UBQ-activ_enz_E1"/>
</dbReference>
<feature type="domain" description="Ubiquitin-activating enzyme E1 C-terminal" evidence="13">
    <location>
        <begin position="907"/>
        <end position="1036"/>
    </location>
</feature>
<protein>
    <recommendedName>
        <fullName evidence="4">E1 ubiquitin-activating enzyme</fullName>
        <ecNumber evidence="4">6.2.1.45</ecNumber>
    </recommendedName>
    <alternativeName>
        <fullName evidence="9">Ubiquitin-activating enzyme E1</fullName>
    </alternativeName>
</protein>
<dbReference type="InterPro" id="IPR033127">
    <property type="entry name" value="UBQ-activ_enz_E1_Cys_AS"/>
</dbReference>
<dbReference type="SUPFAM" id="SSF69572">
    <property type="entry name" value="Activating enzymes of the ubiquitin-like proteins"/>
    <property type="match status" value="2"/>
</dbReference>
<dbReference type="InterPro" id="IPR000011">
    <property type="entry name" value="UBQ/SUMO-activ_enz_E1-like"/>
</dbReference>
<keyword evidence="8 11" id="KW-0067">ATP-binding</keyword>
<dbReference type="GO" id="GO:0004839">
    <property type="term" value="F:ubiquitin activating enzyme activity"/>
    <property type="evidence" value="ECO:0007669"/>
    <property type="project" value="UniProtKB-EC"/>
</dbReference>
<reference evidence="14" key="3">
    <citation type="submission" date="2025-09" db="UniProtKB">
        <authorList>
            <consortium name="Ensembl"/>
        </authorList>
    </citation>
    <scope>IDENTIFICATION</scope>
</reference>
<dbReference type="GO" id="GO:0016925">
    <property type="term" value="P:protein sumoylation"/>
    <property type="evidence" value="ECO:0007669"/>
    <property type="project" value="TreeGrafter"/>
</dbReference>
<dbReference type="GO" id="GO:0005524">
    <property type="term" value="F:ATP binding"/>
    <property type="evidence" value="ECO:0007669"/>
    <property type="project" value="UniProtKB-KW"/>
</dbReference>
<evidence type="ECO:0000256" key="5">
    <source>
        <dbReference type="ARBA" id="ARBA00022598"/>
    </source>
</evidence>
<dbReference type="Gene3D" id="3.40.50.12550">
    <property type="entry name" value="Ubiquitin-activating enzyme E1, inactive adenylation domain, subdomain 2"/>
    <property type="match status" value="1"/>
</dbReference>
<evidence type="ECO:0000313" key="15">
    <source>
        <dbReference type="Proteomes" id="UP000694620"/>
    </source>
</evidence>
<evidence type="ECO:0000256" key="3">
    <source>
        <dbReference type="ARBA" id="ARBA00005673"/>
    </source>
</evidence>
<evidence type="ECO:0000256" key="1">
    <source>
        <dbReference type="ARBA" id="ARBA00000488"/>
    </source>
</evidence>
<dbReference type="Gene3D" id="2.40.30.180">
    <property type="entry name" value="Ubiquitin-activating enzyme E1, FCCH domain"/>
    <property type="match status" value="1"/>
</dbReference>
<comment type="similarity">
    <text evidence="3 11">Belongs to the ubiquitin-activating E1 family.</text>
</comment>
<dbReference type="InterPro" id="IPR042302">
    <property type="entry name" value="E1_FCCH_sf"/>
</dbReference>
<dbReference type="PROSITE" id="PS00865">
    <property type="entry name" value="UBIQUITIN_ACTIVAT_2"/>
    <property type="match status" value="1"/>
</dbReference>
<evidence type="ECO:0000313" key="14">
    <source>
        <dbReference type="Ensembl" id="ENSECRP00000023191.1"/>
    </source>
</evidence>
<dbReference type="InterPro" id="IPR018074">
    <property type="entry name" value="UBQ-activ_enz_E1_CS"/>
</dbReference>
<dbReference type="PRINTS" id="PR01849">
    <property type="entry name" value="UBIQUITINACT"/>
</dbReference>
<reference evidence="14" key="2">
    <citation type="submission" date="2025-08" db="UniProtKB">
        <authorList>
            <consortium name="Ensembl"/>
        </authorList>
    </citation>
    <scope>IDENTIFICATION</scope>
</reference>
<evidence type="ECO:0000256" key="8">
    <source>
        <dbReference type="ARBA" id="ARBA00022840"/>
    </source>
</evidence>
<reference evidence="14" key="1">
    <citation type="submission" date="2021-06" db="EMBL/GenBank/DDBJ databases">
        <authorList>
            <consortium name="Wellcome Sanger Institute Data Sharing"/>
        </authorList>
    </citation>
    <scope>NUCLEOTIDE SEQUENCE [LARGE SCALE GENOMIC DNA]</scope>
</reference>
<keyword evidence="5 11" id="KW-0436">Ligase</keyword>
<dbReference type="PANTHER" id="PTHR10953">
    <property type="entry name" value="UBIQUITIN-ACTIVATING ENZYME E1"/>
    <property type="match status" value="1"/>
</dbReference>
<feature type="region of interest" description="Disordered" evidence="12">
    <location>
        <begin position="697"/>
        <end position="717"/>
    </location>
</feature>
<dbReference type="PROSITE" id="PS00536">
    <property type="entry name" value="UBIQUITIN_ACTIVAT_1"/>
    <property type="match status" value="1"/>
</dbReference>
<evidence type="ECO:0000256" key="12">
    <source>
        <dbReference type="SAM" id="MobiDB-lite"/>
    </source>
</evidence>
<dbReference type="InterPro" id="IPR045886">
    <property type="entry name" value="ThiF/MoeB/HesA"/>
</dbReference>
<dbReference type="GO" id="GO:0005737">
    <property type="term" value="C:cytoplasm"/>
    <property type="evidence" value="ECO:0007669"/>
    <property type="project" value="TreeGrafter"/>
</dbReference>
<keyword evidence="15" id="KW-1185">Reference proteome</keyword>
<dbReference type="Pfam" id="PF16190">
    <property type="entry name" value="E1_FCCH"/>
    <property type="match status" value="1"/>
</dbReference>
<dbReference type="UniPathway" id="UPA00143"/>
<evidence type="ECO:0000256" key="4">
    <source>
        <dbReference type="ARBA" id="ARBA00012990"/>
    </source>
</evidence>
<accession>A0A8C4SWE1</accession>
<dbReference type="Pfam" id="PF10585">
    <property type="entry name" value="UBA_E1_SCCH"/>
    <property type="match status" value="2"/>
</dbReference>
<dbReference type="InterPro" id="IPR018965">
    <property type="entry name" value="Ub-activating_enz_E1_C"/>
</dbReference>
<name>A0A8C4SWE1_ERPCA</name>